<dbReference type="AlphaFoldDB" id="A0A4R3KLV3"/>
<keyword evidence="1" id="KW-0812">Transmembrane</keyword>
<organism evidence="2 3">
    <name type="scientific">Tepidibacillus fermentans</name>
    <dbReference type="NCBI Taxonomy" id="1281767"/>
    <lineage>
        <taxon>Bacteria</taxon>
        <taxon>Bacillati</taxon>
        <taxon>Bacillota</taxon>
        <taxon>Bacilli</taxon>
        <taxon>Bacillales</taxon>
        <taxon>Bacillaceae</taxon>
        <taxon>Tepidibacillus</taxon>
    </lineage>
</organism>
<dbReference type="Proteomes" id="UP000295788">
    <property type="component" value="Unassembled WGS sequence"/>
</dbReference>
<keyword evidence="1" id="KW-0472">Membrane</keyword>
<accession>A0A4R3KLV3</accession>
<sequence>MAYLVYGLFLVLLVVDNPFKKIHIQSNLKKILDWSLLISALIHGFVEWRTLEPFSFSPAFISGVLFYGLIFTFIGAGENKGIEDKAARKIFKRMSWVLLFFISLFHVFKVL</sequence>
<evidence type="ECO:0000313" key="2">
    <source>
        <dbReference type="EMBL" id="TCS84582.1"/>
    </source>
</evidence>
<dbReference type="EMBL" id="SMAB01000001">
    <property type="protein sequence ID" value="TCS84582.1"/>
    <property type="molecule type" value="Genomic_DNA"/>
</dbReference>
<gene>
    <name evidence="2" type="ORF">EDD72_101251</name>
</gene>
<keyword evidence="3" id="KW-1185">Reference proteome</keyword>
<protein>
    <submittedName>
        <fullName evidence="2">Uncharacterized protein</fullName>
    </submittedName>
</protein>
<feature type="transmembrane region" description="Helical" evidence="1">
    <location>
        <begin position="90"/>
        <end position="108"/>
    </location>
</feature>
<comment type="caution">
    <text evidence="2">The sequence shown here is derived from an EMBL/GenBank/DDBJ whole genome shotgun (WGS) entry which is preliminary data.</text>
</comment>
<dbReference type="OrthoDB" id="2974691at2"/>
<feature type="transmembrane region" description="Helical" evidence="1">
    <location>
        <begin position="60"/>
        <end position="78"/>
    </location>
</feature>
<evidence type="ECO:0000313" key="3">
    <source>
        <dbReference type="Proteomes" id="UP000295788"/>
    </source>
</evidence>
<reference evidence="2 3" key="1">
    <citation type="submission" date="2019-03" db="EMBL/GenBank/DDBJ databases">
        <title>Genomic Encyclopedia of Type Strains, Phase IV (KMG-IV): sequencing the most valuable type-strain genomes for metagenomic binning, comparative biology and taxonomic classification.</title>
        <authorList>
            <person name="Goeker M."/>
        </authorList>
    </citation>
    <scope>NUCLEOTIDE SEQUENCE [LARGE SCALE GENOMIC DNA]</scope>
    <source>
        <strain evidence="2 3">DSM 23802</strain>
    </source>
</reference>
<dbReference type="RefSeq" id="WP_132766803.1">
    <property type="nucleotide sequence ID" value="NZ_SMAB01000001.1"/>
</dbReference>
<keyword evidence="1" id="KW-1133">Transmembrane helix</keyword>
<evidence type="ECO:0000256" key="1">
    <source>
        <dbReference type="SAM" id="Phobius"/>
    </source>
</evidence>
<proteinExistence type="predicted"/>
<name>A0A4R3KLV3_9BACI</name>